<name>A0ABW6KLZ7_9BACI</name>
<accession>A0ABW6KLZ7</accession>
<gene>
    <name evidence="1" type="ORF">ACFYKX_24615</name>
</gene>
<reference evidence="1 2" key="1">
    <citation type="submission" date="2024-08" db="EMBL/GenBank/DDBJ databases">
        <title>Two novel Cytobacillus novel species.</title>
        <authorList>
            <person name="Liu G."/>
        </authorList>
    </citation>
    <scope>NUCLEOTIDE SEQUENCE [LARGE SCALE GENOMIC DNA]</scope>
    <source>
        <strain evidence="1 2">FJAT-54145</strain>
    </source>
</reference>
<evidence type="ECO:0000313" key="1">
    <source>
        <dbReference type="EMBL" id="MFE8703757.1"/>
    </source>
</evidence>
<organism evidence="1 2">
    <name type="scientific">Cytobacillus spartinae</name>
    <dbReference type="NCBI Taxonomy" id="3299023"/>
    <lineage>
        <taxon>Bacteria</taxon>
        <taxon>Bacillati</taxon>
        <taxon>Bacillota</taxon>
        <taxon>Bacilli</taxon>
        <taxon>Bacillales</taxon>
        <taxon>Bacillaceae</taxon>
        <taxon>Cytobacillus</taxon>
    </lineage>
</organism>
<keyword evidence="2" id="KW-1185">Reference proteome</keyword>
<dbReference type="Pfam" id="PF08812">
    <property type="entry name" value="YtxC"/>
    <property type="match status" value="1"/>
</dbReference>
<proteinExistence type="predicted"/>
<dbReference type="RefSeq" id="WP_389364565.1">
    <property type="nucleotide sequence ID" value="NZ_JBIACK010000019.1"/>
</dbReference>
<sequence>MIEIIFQNIGDAKRFHHFLQMSLISSDLRNHDILLFEDQHKVSVKMERINQEHMSLVKKSFYHFIIEIKQNDWFRMILEDHYYYKDPEEQEQILDIIQSILEGNRIDLVNLIDDLEQDQRLEEVIDQMFNENVSFSFDSFVRFRMRPFMDQLEKYVEISIDEYKMEQDYQMFIQTLRDFLTGRKSKFSHLHLLMNDEVCFYDDQFYEIKRADLFKMIDRKLLSNHPVYVDSVTIAPLLSIAPSVIYLYTDDLEQPLVRTIRNIFEERVVVKSMNSFYENVPLNTYTADEKM</sequence>
<dbReference type="InterPro" id="IPR014199">
    <property type="entry name" value="Spore_YtxC"/>
</dbReference>
<evidence type="ECO:0000313" key="2">
    <source>
        <dbReference type="Proteomes" id="UP001601059"/>
    </source>
</evidence>
<dbReference type="EMBL" id="JBIACK010000019">
    <property type="protein sequence ID" value="MFE8703757.1"/>
    <property type="molecule type" value="Genomic_DNA"/>
</dbReference>
<dbReference type="Proteomes" id="UP001601059">
    <property type="component" value="Unassembled WGS sequence"/>
</dbReference>
<comment type="caution">
    <text evidence="1">The sequence shown here is derived from an EMBL/GenBank/DDBJ whole genome shotgun (WGS) entry which is preliminary data.</text>
</comment>
<protein>
    <submittedName>
        <fullName evidence="1">Sporulation protein YtxC</fullName>
    </submittedName>
</protein>